<sequence>MIHAVRNASGIRKEALEKKKEIEVDLNKGVTHKHVTAHGNKCLQGRLCCFACVKKRKNKSAVMELDDPENILVQLSLKTLHRLISLPLSSQKKMEEEMKIENVESEYILFTIDIERAGKCDWLFNRRDGIGNLISQPFLNCPQSAAKNITLFPQDSRVASPSIDTSEKKNLLDPEPRKIMMNVTDTIKTTKT</sequence>
<organism evidence="1">
    <name type="scientific">Timema monikensis</name>
    <dbReference type="NCBI Taxonomy" id="170555"/>
    <lineage>
        <taxon>Eukaryota</taxon>
        <taxon>Metazoa</taxon>
        <taxon>Ecdysozoa</taxon>
        <taxon>Arthropoda</taxon>
        <taxon>Hexapoda</taxon>
        <taxon>Insecta</taxon>
        <taxon>Pterygota</taxon>
        <taxon>Neoptera</taxon>
        <taxon>Polyneoptera</taxon>
        <taxon>Phasmatodea</taxon>
        <taxon>Timematodea</taxon>
        <taxon>Timematoidea</taxon>
        <taxon>Timematidae</taxon>
        <taxon>Timema</taxon>
    </lineage>
</organism>
<evidence type="ECO:0000313" key="1">
    <source>
        <dbReference type="EMBL" id="CAD7430452.1"/>
    </source>
</evidence>
<accession>A0A7R9EAH7</accession>
<gene>
    <name evidence="1" type="ORF">TMSB3V08_LOCUS7208</name>
</gene>
<proteinExistence type="predicted"/>
<dbReference type="AlphaFoldDB" id="A0A7R9EAH7"/>
<reference evidence="1" key="1">
    <citation type="submission" date="2020-11" db="EMBL/GenBank/DDBJ databases">
        <authorList>
            <person name="Tran Van P."/>
        </authorList>
    </citation>
    <scope>NUCLEOTIDE SEQUENCE</scope>
</reference>
<protein>
    <submittedName>
        <fullName evidence="1">Uncharacterized protein</fullName>
    </submittedName>
</protein>
<dbReference type="EMBL" id="OB794504">
    <property type="protein sequence ID" value="CAD7430452.1"/>
    <property type="molecule type" value="Genomic_DNA"/>
</dbReference>
<name>A0A7R9EAH7_9NEOP</name>